<protein>
    <submittedName>
        <fullName evidence="3">Carboxylesterase</fullName>
        <ecNumber evidence="3">3.1.1.1</ecNumber>
    </submittedName>
</protein>
<dbReference type="Gene3D" id="3.40.50.1820">
    <property type="entry name" value="alpha/beta hydrolase"/>
    <property type="match status" value="1"/>
</dbReference>
<dbReference type="Proteomes" id="UP000293912">
    <property type="component" value="Chromosome"/>
</dbReference>
<dbReference type="InterPro" id="IPR050300">
    <property type="entry name" value="GDXG_lipolytic_enzyme"/>
</dbReference>
<keyword evidence="4" id="KW-1185">Reference proteome</keyword>
<dbReference type="InterPro" id="IPR029058">
    <property type="entry name" value="AB_hydrolase_fold"/>
</dbReference>
<organism evidence="3 4">
    <name type="scientific">Hydrogenophaga pseudoflava</name>
    <name type="common">Pseudomonas carboxydoflava</name>
    <dbReference type="NCBI Taxonomy" id="47421"/>
    <lineage>
        <taxon>Bacteria</taxon>
        <taxon>Pseudomonadati</taxon>
        <taxon>Pseudomonadota</taxon>
        <taxon>Betaproteobacteria</taxon>
        <taxon>Burkholderiales</taxon>
        <taxon>Comamonadaceae</taxon>
        <taxon>Hydrogenophaga</taxon>
    </lineage>
</organism>
<feature type="domain" description="Alpha/beta hydrolase fold-3" evidence="2">
    <location>
        <begin position="35"/>
        <end position="233"/>
    </location>
</feature>
<proteinExistence type="predicted"/>
<accession>A0A4P6WW06</accession>
<dbReference type="PANTHER" id="PTHR48081">
    <property type="entry name" value="AB HYDROLASE SUPERFAMILY PROTEIN C4A8.06C"/>
    <property type="match status" value="1"/>
</dbReference>
<dbReference type="Pfam" id="PF07859">
    <property type="entry name" value="Abhydrolase_3"/>
    <property type="match status" value="1"/>
</dbReference>
<keyword evidence="1 3" id="KW-0378">Hydrolase</keyword>
<dbReference type="InterPro" id="IPR013094">
    <property type="entry name" value="AB_hydrolase_3"/>
</dbReference>
<dbReference type="GO" id="GO:0106435">
    <property type="term" value="F:carboxylesterase activity"/>
    <property type="evidence" value="ECO:0007669"/>
    <property type="project" value="UniProtKB-EC"/>
</dbReference>
<dbReference type="AlphaFoldDB" id="A0A4P6WW06"/>
<evidence type="ECO:0000313" key="3">
    <source>
        <dbReference type="EMBL" id="QBM27650.1"/>
    </source>
</evidence>
<dbReference type="EMBL" id="CP037867">
    <property type="protein sequence ID" value="QBM27650.1"/>
    <property type="molecule type" value="Genomic_DNA"/>
</dbReference>
<dbReference type="RefSeq" id="WP_133156281.1">
    <property type="nucleotide sequence ID" value="NZ_CP037867.1"/>
</dbReference>
<evidence type="ECO:0000259" key="2">
    <source>
        <dbReference type="Pfam" id="PF07859"/>
    </source>
</evidence>
<reference evidence="3 4" key="1">
    <citation type="submission" date="2019-03" db="EMBL/GenBank/DDBJ databases">
        <authorList>
            <person name="Sebastian G."/>
            <person name="Baumann P."/>
            <person name="Ruckert C."/>
            <person name="Kalinowski J."/>
            <person name="Nebel B."/>
            <person name="Takors R."/>
            <person name="Blombach B."/>
        </authorList>
    </citation>
    <scope>NUCLEOTIDE SEQUENCE [LARGE SCALE GENOMIC DNA]</scope>
    <source>
        <strain evidence="3 4">DSM 1084</strain>
    </source>
</reference>
<evidence type="ECO:0000313" key="4">
    <source>
        <dbReference type="Proteomes" id="UP000293912"/>
    </source>
</evidence>
<evidence type="ECO:0000256" key="1">
    <source>
        <dbReference type="ARBA" id="ARBA00022801"/>
    </source>
</evidence>
<name>A0A4P6WW06_HYDPS</name>
<dbReference type="EC" id="3.1.1.1" evidence="3"/>
<sequence>MPDAAPLLTDLAYGPHARHRLDVYAPPGAHGAPVLVFFHGGGFIRGDKAMRANVGVWGAAQGFVTVLANYRLAPECRWPSGPEDVVAVWQTVRAQVCDWGGDPDRIVLVGESAGAAHVAAATLMTRFQPPGWHTAGAALLSGPYNAGLEALAPVALVIEQPDVRNTAYFGDDPGLWHQASIVDQVDAAPFPLLIAAAERDLRQMQVQAGELFARLVTRHGFAPELHWWAGHDHFTPGASLGSDDPTVGEPLAAFVRRAAGA</sequence>
<dbReference type="KEGG" id="hpse:HPF_08140"/>
<dbReference type="SUPFAM" id="SSF53474">
    <property type="entry name" value="alpha/beta-Hydrolases"/>
    <property type="match status" value="1"/>
</dbReference>
<gene>
    <name evidence="3" type="ORF">HPF_08140</name>
</gene>